<dbReference type="SUPFAM" id="SSF57667">
    <property type="entry name" value="beta-beta-alpha zinc fingers"/>
    <property type="match status" value="1"/>
</dbReference>
<dbReference type="Ensembl" id="ENSSTUT00000045117.1">
    <property type="protein sequence ID" value="ENSSTUP00000043219.1"/>
    <property type="gene ID" value="ENSSTUG00000018272.1"/>
</dbReference>
<dbReference type="InParanoid" id="A0A673Z7N8"/>
<keyword evidence="5" id="KW-1185">Reference proteome</keyword>
<feature type="compositionally biased region" description="Acidic residues" evidence="2">
    <location>
        <begin position="103"/>
        <end position="116"/>
    </location>
</feature>
<dbReference type="InterPro" id="IPR036236">
    <property type="entry name" value="Znf_C2H2_sf"/>
</dbReference>
<dbReference type="GO" id="GO:0008270">
    <property type="term" value="F:zinc ion binding"/>
    <property type="evidence" value="ECO:0007669"/>
    <property type="project" value="UniProtKB-KW"/>
</dbReference>
<proteinExistence type="predicted"/>
<keyword evidence="1" id="KW-0479">Metal-binding</keyword>
<evidence type="ECO:0000313" key="5">
    <source>
        <dbReference type="Proteomes" id="UP000472277"/>
    </source>
</evidence>
<feature type="domain" description="C2H2-type" evidence="3">
    <location>
        <begin position="149"/>
        <end position="176"/>
    </location>
</feature>
<sequence length="191" mass="21803">MEKEALALNIVVKEEEEDITVKEEEDITVKEEEEAFRMKDEEEEDITLKEEEEGATVKEEKKPIVEEEGIEAVTVVEEEAFRMKEEDAISIKVKEEDVLGVKEEEDEGEEEEDTEDLINTKERPDTHSDSWKSPSGEPDPETSKPARPHHCSQCGKSFIRLGHLKEHKKTHTGEALPLFPVWKGGLYSQGI</sequence>
<protein>
    <recommendedName>
        <fullName evidence="3">C2H2-type domain-containing protein</fullName>
    </recommendedName>
</protein>
<keyword evidence="1" id="KW-0862">Zinc</keyword>
<dbReference type="AlphaFoldDB" id="A0A673Z7N8"/>
<dbReference type="PROSITE" id="PS50157">
    <property type="entry name" value="ZINC_FINGER_C2H2_2"/>
    <property type="match status" value="1"/>
</dbReference>
<evidence type="ECO:0000256" key="2">
    <source>
        <dbReference type="SAM" id="MobiDB-lite"/>
    </source>
</evidence>
<reference evidence="4" key="1">
    <citation type="submission" date="2025-08" db="UniProtKB">
        <authorList>
            <consortium name="Ensembl"/>
        </authorList>
    </citation>
    <scope>IDENTIFICATION</scope>
</reference>
<dbReference type="Gene3D" id="3.30.160.60">
    <property type="entry name" value="Classic Zinc Finger"/>
    <property type="match status" value="1"/>
</dbReference>
<feature type="compositionally biased region" description="Basic and acidic residues" evidence="2">
    <location>
        <begin position="118"/>
        <end position="130"/>
    </location>
</feature>
<keyword evidence="1" id="KW-0863">Zinc-finger</keyword>
<name>A0A673Z7N8_SALTR</name>
<evidence type="ECO:0000313" key="4">
    <source>
        <dbReference type="Ensembl" id="ENSSTUP00000043219.1"/>
    </source>
</evidence>
<reference evidence="4" key="2">
    <citation type="submission" date="2025-09" db="UniProtKB">
        <authorList>
            <consortium name="Ensembl"/>
        </authorList>
    </citation>
    <scope>IDENTIFICATION</scope>
</reference>
<feature type="compositionally biased region" description="Basic and acidic residues" evidence="2">
    <location>
        <begin position="87"/>
        <end position="102"/>
    </location>
</feature>
<evidence type="ECO:0000259" key="3">
    <source>
        <dbReference type="PROSITE" id="PS50157"/>
    </source>
</evidence>
<dbReference type="GeneTree" id="ENSGT00970000196897"/>
<dbReference type="PROSITE" id="PS00028">
    <property type="entry name" value="ZINC_FINGER_C2H2_1"/>
    <property type="match status" value="1"/>
</dbReference>
<feature type="compositionally biased region" description="Acidic residues" evidence="2">
    <location>
        <begin position="41"/>
        <end position="54"/>
    </location>
</feature>
<feature type="region of interest" description="Disordered" evidence="2">
    <location>
        <begin position="87"/>
        <end position="153"/>
    </location>
</feature>
<dbReference type="Proteomes" id="UP000472277">
    <property type="component" value="Chromosome 38"/>
</dbReference>
<feature type="region of interest" description="Disordered" evidence="2">
    <location>
        <begin position="37"/>
        <end position="63"/>
    </location>
</feature>
<accession>A0A673Z7N8</accession>
<dbReference type="FunFam" id="3.30.160.60:FF:001927">
    <property type="entry name" value="Zinc finger protein 1184"/>
    <property type="match status" value="1"/>
</dbReference>
<dbReference type="InterPro" id="IPR013087">
    <property type="entry name" value="Znf_C2H2_type"/>
</dbReference>
<dbReference type="SMART" id="SM00355">
    <property type="entry name" value="ZnF_C2H2"/>
    <property type="match status" value="1"/>
</dbReference>
<organism evidence="4 5">
    <name type="scientific">Salmo trutta</name>
    <name type="common">Brown trout</name>
    <dbReference type="NCBI Taxonomy" id="8032"/>
    <lineage>
        <taxon>Eukaryota</taxon>
        <taxon>Metazoa</taxon>
        <taxon>Chordata</taxon>
        <taxon>Craniata</taxon>
        <taxon>Vertebrata</taxon>
        <taxon>Euteleostomi</taxon>
        <taxon>Actinopterygii</taxon>
        <taxon>Neopterygii</taxon>
        <taxon>Teleostei</taxon>
        <taxon>Protacanthopterygii</taxon>
        <taxon>Salmoniformes</taxon>
        <taxon>Salmonidae</taxon>
        <taxon>Salmoninae</taxon>
        <taxon>Salmo</taxon>
    </lineage>
</organism>
<evidence type="ECO:0000256" key="1">
    <source>
        <dbReference type="PROSITE-ProRule" id="PRU00042"/>
    </source>
</evidence>